<dbReference type="RefSeq" id="WP_096013626.1">
    <property type="nucleotide sequence ID" value="NZ_CP015578.1"/>
</dbReference>
<feature type="transmembrane region" description="Helical" evidence="1">
    <location>
        <begin position="128"/>
        <end position="146"/>
    </location>
</feature>
<dbReference type="EMBL" id="CP015578">
    <property type="protein sequence ID" value="ARQ97123.1"/>
    <property type="molecule type" value="Genomic_DNA"/>
</dbReference>
<dbReference type="AlphaFoldDB" id="A0A1X9SLL3"/>
<reference evidence="3" key="2">
    <citation type="journal article" date="2017" name="Genome Biol. Evol.">
        <title>Comparative genomic analysis identifies a Campylobacter clade deficient in selenium metabolism.</title>
        <authorList>
            <person name="Miller W.G."/>
            <person name="Yee E."/>
            <person name="Lopes B.S."/>
            <person name="Chapman M.H."/>
            <person name="Huynh S."/>
            <person name="Bono J.L."/>
            <person name="Parker C.T."/>
            <person name="Strachan N.J.C."/>
            <person name="Forbes K.J."/>
        </authorList>
    </citation>
    <scope>NUCLEOTIDE SEQUENCE [LARGE SCALE GENOMIC DNA]</scope>
    <source>
        <strain evidence="3">NCTC 13004</strain>
    </source>
</reference>
<feature type="transmembrane region" description="Helical" evidence="1">
    <location>
        <begin position="152"/>
        <end position="169"/>
    </location>
</feature>
<evidence type="ECO:0000256" key="1">
    <source>
        <dbReference type="SAM" id="Phobius"/>
    </source>
</evidence>
<accession>A0A1X9SLL3</accession>
<evidence type="ECO:0000313" key="3">
    <source>
        <dbReference type="Proteomes" id="UP000202031"/>
    </source>
</evidence>
<dbReference type="GeneID" id="46920838"/>
<dbReference type="PANTHER" id="PTHR31721">
    <property type="entry name" value="OS06G0710300 PROTEIN"/>
    <property type="match status" value="1"/>
</dbReference>
<feature type="transmembrane region" description="Helical" evidence="1">
    <location>
        <begin position="21"/>
        <end position="53"/>
    </location>
</feature>
<organism evidence="2 3">
    <name type="scientific">Campylobacter lanienae NCTC 13004</name>
    <dbReference type="NCBI Taxonomy" id="1031753"/>
    <lineage>
        <taxon>Bacteria</taxon>
        <taxon>Pseudomonadati</taxon>
        <taxon>Campylobacterota</taxon>
        <taxon>Epsilonproteobacteria</taxon>
        <taxon>Campylobacterales</taxon>
        <taxon>Campylobacteraceae</taxon>
        <taxon>Campylobacter</taxon>
    </lineage>
</organism>
<reference evidence="3" key="1">
    <citation type="journal article" date="2017" name="Genome Biol. Evol.">
        <title>Comparative Genomic Analysis Identifies a Campylobacter Clade Deficient in Selenium Metabolism.</title>
        <authorList>
            <person name="Miller W.G."/>
            <person name="Yee E."/>
            <person name="Lopes B.S."/>
            <person name="Chapman M.H."/>
            <person name="Huynh S."/>
            <person name="Bono J.L."/>
            <person name="Parker C.T."/>
            <person name="Strachan N.J.C."/>
            <person name="Forbes K.J."/>
        </authorList>
    </citation>
    <scope>NUCLEOTIDE SEQUENCE [LARGE SCALE GENOMIC DNA]</scope>
    <source>
        <strain evidence="3">NCTC 13004</strain>
    </source>
</reference>
<keyword evidence="1" id="KW-0812">Transmembrane</keyword>
<evidence type="ECO:0000313" key="2">
    <source>
        <dbReference type="EMBL" id="ARQ97123.1"/>
    </source>
</evidence>
<dbReference type="KEGG" id="clx:CLAN_0364"/>
<keyword evidence="1" id="KW-0472">Membrane</keyword>
<sequence length="175" mass="19961">MDEIKNSIERLFEGLLWKSRMVTLLPVIFGLLGAFVMFIVASYDIIKVIIYAWNYLVLSDHSIDLHSDGVGLIIGAIDLYLMALVFFIFSFGIYELFISEIDTIKNSRQAKVLEVHSLDQLKDKIGKVIVMVLVVNFFQRVLHAKFTTPLEMVYLALSILALCLGLYFLHKSSNH</sequence>
<dbReference type="Proteomes" id="UP000202031">
    <property type="component" value="Chromosome"/>
</dbReference>
<protein>
    <submittedName>
        <fullName evidence="2">Hypothetical membrane protein (UPF0114 domain)</fullName>
    </submittedName>
</protein>
<dbReference type="Pfam" id="PF03350">
    <property type="entry name" value="UPF0114"/>
    <property type="match status" value="1"/>
</dbReference>
<dbReference type="PIRSF" id="PIRSF026509">
    <property type="entry name" value="UCP026509"/>
    <property type="match status" value="1"/>
</dbReference>
<keyword evidence="1" id="KW-1133">Transmembrane helix</keyword>
<dbReference type="InterPro" id="IPR005134">
    <property type="entry name" value="UPF0114"/>
</dbReference>
<proteinExistence type="predicted"/>
<dbReference type="PANTHER" id="PTHR31721:SF4">
    <property type="entry name" value="OS06G0710300 PROTEIN"/>
    <property type="match status" value="1"/>
</dbReference>
<feature type="transmembrane region" description="Helical" evidence="1">
    <location>
        <begin position="73"/>
        <end position="98"/>
    </location>
</feature>
<name>A0A1X9SLL3_9BACT</name>
<gene>
    <name evidence="2" type="ORF">CLAN_0364</name>
</gene>